<reference evidence="1" key="1">
    <citation type="submission" date="2022-04" db="EMBL/GenBank/DDBJ databases">
        <title>Jade perch genome.</title>
        <authorList>
            <person name="Chao B."/>
        </authorList>
    </citation>
    <scope>NUCLEOTIDE SEQUENCE</scope>
    <source>
        <strain evidence="1">CB-2022</strain>
    </source>
</reference>
<dbReference type="Proteomes" id="UP000831701">
    <property type="component" value="Chromosome 7"/>
</dbReference>
<organism evidence="1 2">
    <name type="scientific">Scortum barcoo</name>
    <name type="common">barcoo grunter</name>
    <dbReference type="NCBI Taxonomy" id="214431"/>
    <lineage>
        <taxon>Eukaryota</taxon>
        <taxon>Metazoa</taxon>
        <taxon>Chordata</taxon>
        <taxon>Craniata</taxon>
        <taxon>Vertebrata</taxon>
        <taxon>Euteleostomi</taxon>
        <taxon>Actinopterygii</taxon>
        <taxon>Neopterygii</taxon>
        <taxon>Teleostei</taxon>
        <taxon>Neoteleostei</taxon>
        <taxon>Acanthomorphata</taxon>
        <taxon>Eupercaria</taxon>
        <taxon>Centrarchiformes</taxon>
        <taxon>Terapontoidei</taxon>
        <taxon>Terapontidae</taxon>
        <taxon>Scortum</taxon>
    </lineage>
</organism>
<name>A0ACB8WQV5_9TELE</name>
<protein>
    <submittedName>
        <fullName evidence="1">Uncharacterized protein</fullName>
    </submittedName>
</protein>
<dbReference type="EMBL" id="CM041537">
    <property type="protein sequence ID" value="KAI3370392.1"/>
    <property type="molecule type" value="Genomic_DNA"/>
</dbReference>
<accession>A0ACB8WQV5</accession>
<comment type="caution">
    <text evidence="1">The sequence shown here is derived from an EMBL/GenBank/DDBJ whole genome shotgun (WGS) entry which is preliminary data.</text>
</comment>
<proteinExistence type="predicted"/>
<evidence type="ECO:0000313" key="2">
    <source>
        <dbReference type="Proteomes" id="UP000831701"/>
    </source>
</evidence>
<sequence length="900" mass="100147">MGVSYYCQRQQRIPGILSCPAETERGQRLPDVDAAQQLKLRERQRFFEEVFQHDVDVYLSSAHLCIRDYKRPPIGSISSMEVNVDLLDQMELIDISDQEALDVFFSSGGEEGVLTSPLPVQGNNNNEEVISNGLFQHVLESLEAKSRMSSTSSNSSSDSQIINPNGGDAPVVPSDDEESRTSTVKRRAVPPETEKGWLFVFQVYYLSSSTCTELLSRHRRSWIIDSFTIEEGHPGPFPYVLGKVDVNQDYLLYFDLIGEGVDKEPKGVLSIHKDTGTGIISVYRAVDYERHQTLRLKFEARKSDSSIDNKLGLEISILDINDNPPLFLRDLYEISIDESDTQGSHLQTVVAHDKDQPGTPNSTFHYEIKSVSPNPSDTEFFIDKSGKISFKGCLDHEARGSGKVKEDEVGASPLRLHVTDKDSPNSPAWRARYTIQGDEGEHFKIETDPDTNDGVLTVVKPLNFEEGSKRELSISVENELPYFSCKVKEKTSSGLWKVDTIKGEDPAAGQSHSVKVTIEVEDVNDPPMFSVTVKEAVVVENVPVGTWVERVTAIDPDSSHSRDFLYKVGNDPAGWVTVDPHTGDITTIKMPDRESPYVVDGIYTIVLHAVDVGNPPMTGTATVNIHVNDENDNVPKLMVDTVDMCVSDEPTTTNITAFDLDENPFGGPFTFELLGDVTGKWKLSPSYGYTAGLVKEPGVYAGPFTIDLKISDMQGEFAIYNLCVTVCDCTVTASCRSRRVTAATAGFDAIGIMVASLFLLLLSLLMAFFVSCKKEFISLESSDSSREPGTHYKLPRNFQAVTNDKKHQDPSNWQSQHDGMQHTVFLSEMRIDGKDMNKLFSQQLQFAQMREEDLLDDEFHLYADEGDSHDSSELENVTIPDEDSYQEGMRLVPLVIQLLG</sequence>
<evidence type="ECO:0000313" key="1">
    <source>
        <dbReference type="EMBL" id="KAI3370392.1"/>
    </source>
</evidence>
<gene>
    <name evidence="1" type="ORF">L3Q82_025163</name>
</gene>
<keyword evidence="2" id="KW-1185">Reference proteome</keyword>